<keyword evidence="2" id="KW-1185">Reference proteome</keyword>
<dbReference type="InterPro" id="IPR014985">
    <property type="entry name" value="WbqC"/>
</dbReference>
<sequence>MPCPPPAHPPLTVAVMQPYFFPYAGYFRLLAQAEVFVLFDCVQHRARGRVHRTEVPAPAGGLEWLTLPLASAARETRIQDLRFADRADALWAERLARHAGWAKARGEAAEAVRAFLRRPLAGPLVDHLEASLRLVAGLLDLPATLVRSSSLAIDPALKGQDRVLAIVQALGGRRYLNPPGGRALYEAEAFARRGLTLDFLPDYSGPHRCLLPTLLEAPSLDALRADVHALD</sequence>
<organism evidence="1 2">
    <name type="scientific">Ideonella dechloratans</name>
    <dbReference type="NCBI Taxonomy" id="36863"/>
    <lineage>
        <taxon>Bacteria</taxon>
        <taxon>Pseudomonadati</taxon>
        <taxon>Pseudomonadota</taxon>
        <taxon>Betaproteobacteria</taxon>
        <taxon>Burkholderiales</taxon>
        <taxon>Sphaerotilaceae</taxon>
        <taxon>Ideonella</taxon>
    </lineage>
</organism>
<dbReference type="EMBL" id="VZPB01000016">
    <property type="protein sequence ID" value="KAB0583273.1"/>
    <property type="molecule type" value="Genomic_DNA"/>
</dbReference>
<dbReference type="RefSeq" id="WP_151123796.1">
    <property type="nucleotide sequence ID" value="NZ_CP088081.1"/>
</dbReference>
<gene>
    <name evidence="1" type="ORF">F7Q92_08895</name>
</gene>
<dbReference type="OrthoDB" id="3611744at2"/>
<reference evidence="1 2" key="1">
    <citation type="submission" date="2019-09" db="EMBL/GenBank/DDBJ databases">
        <title>Draft genome sequences of 48 bacterial type strains from the CCUG.</title>
        <authorList>
            <person name="Tunovic T."/>
            <person name="Pineiro-Iglesias B."/>
            <person name="Unosson C."/>
            <person name="Inganas E."/>
            <person name="Ohlen M."/>
            <person name="Cardew S."/>
            <person name="Jensie-Markopoulos S."/>
            <person name="Salva-Serra F."/>
            <person name="Jaen-Luchoro D."/>
            <person name="Karlsson R."/>
            <person name="Svensson-Stadler L."/>
            <person name="Chun J."/>
            <person name="Moore E."/>
        </authorList>
    </citation>
    <scope>NUCLEOTIDE SEQUENCE [LARGE SCALE GENOMIC DNA]</scope>
    <source>
        <strain evidence="1 2">CCUG 30977</strain>
    </source>
</reference>
<name>A0A643FD84_IDEDE</name>
<dbReference type="Proteomes" id="UP000430120">
    <property type="component" value="Unassembled WGS sequence"/>
</dbReference>
<dbReference type="AlphaFoldDB" id="A0A643FD84"/>
<dbReference type="Pfam" id="PF08889">
    <property type="entry name" value="WbqC"/>
    <property type="match status" value="1"/>
</dbReference>
<comment type="caution">
    <text evidence="1">The sequence shown here is derived from an EMBL/GenBank/DDBJ whole genome shotgun (WGS) entry which is preliminary data.</text>
</comment>
<evidence type="ECO:0000313" key="2">
    <source>
        <dbReference type="Proteomes" id="UP000430120"/>
    </source>
</evidence>
<accession>A0A643FD84</accession>
<protein>
    <submittedName>
        <fullName evidence="1">WbqC family protein</fullName>
    </submittedName>
</protein>
<evidence type="ECO:0000313" key="1">
    <source>
        <dbReference type="EMBL" id="KAB0583273.1"/>
    </source>
</evidence>
<proteinExistence type="predicted"/>